<dbReference type="Proteomes" id="UP000887116">
    <property type="component" value="Unassembled WGS sequence"/>
</dbReference>
<dbReference type="AlphaFoldDB" id="A0A8X6J9M6"/>
<keyword evidence="3" id="KW-1185">Reference proteome</keyword>
<protein>
    <submittedName>
        <fullName evidence="2">Uncharacterized protein</fullName>
    </submittedName>
</protein>
<dbReference type="OrthoDB" id="252020at2759"/>
<feature type="compositionally biased region" description="Polar residues" evidence="1">
    <location>
        <begin position="206"/>
        <end position="227"/>
    </location>
</feature>
<proteinExistence type="predicted"/>
<feature type="compositionally biased region" description="Basic and acidic residues" evidence="1">
    <location>
        <begin position="1"/>
        <end position="37"/>
    </location>
</feature>
<sequence>MDKLRQRKETYKERTSRSDNQVREITTEAQQTHHEDTSSDVVHPRPCYVIHSCELTSQYGTNDIYIEDVLPGLETGEEVITVPGGPRNIDDDSNRGGNVLQADQGSSHSGGGSDRYSENLSPVDRTHHDEISCRDVPGPSTNNQEHEEEIIQVRIENFPSKENWERSREVAVSSSRERTLNLVSQISMEQIVNTHENEVKEKSVRTESQTNNEQLPKSSRGSNSSIEASEEGRCKDKEDMKTDLKKRHESSLDDGKRNHSKNIVKIFPSTSKKSDSDDQEHRLKLESSKKSIKSIKKIIRKRHSSDSSGSSQRRSRKPSF</sequence>
<feature type="region of interest" description="Disordered" evidence="1">
    <location>
        <begin position="1"/>
        <end position="41"/>
    </location>
</feature>
<dbReference type="EMBL" id="BMAO01027384">
    <property type="protein sequence ID" value="GFR16403.1"/>
    <property type="molecule type" value="Genomic_DNA"/>
</dbReference>
<accession>A0A8X6J9M6</accession>
<feature type="compositionally biased region" description="Basic residues" evidence="1">
    <location>
        <begin position="290"/>
        <end position="303"/>
    </location>
</feature>
<evidence type="ECO:0000313" key="2">
    <source>
        <dbReference type="EMBL" id="GFR16403.1"/>
    </source>
</evidence>
<name>A0A8X6J9M6_TRICU</name>
<comment type="caution">
    <text evidence="2">The sequence shown here is derived from an EMBL/GenBank/DDBJ whole genome shotgun (WGS) entry which is preliminary data.</text>
</comment>
<feature type="compositionally biased region" description="Basic and acidic residues" evidence="1">
    <location>
        <begin position="272"/>
        <end position="289"/>
    </location>
</feature>
<feature type="compositionally biased region" description="Basic and acidic residues" evidence="1">
    <location>
        <begin position="195"/>
        <end position="205"/>
    </location>
</feature>
<feature type="region of interest" description="Disordered" evidence="1">
    <location>
        <begin position="78"/>
        <end position="122"/>
    </location>
</feature>
<feature type="compositionally biased region" description="Basic and acidic residues" evidence="1">
    <location>
        <begin position="230"/>
        <end position="243"/>
    </location>
</feature>
<feature type="region of interest" description="Disordered" evidence="1">
    <location>
        <begin position="195"/>
        <end position="320"/>
    </location>
</feature>
<evidence type="ECO:0000256" key="1">
    <source>
        <dbReference type="SAM" id="MobiDB-lite"/>
    </source>
</evidence>
<organism evidence="2 3">
    <name type="scientific">Trichonephila clavata</name>
    <name type="common">Joro spider</name>
    <name type="synonym">Nephila clavata</name>
    <dbReference type="NCBI Taxonomy" id="2740835"/>
    <lineage>
        <taxon>Eukaryota</taxon>
        <taxon>Metazoa</taxon>
        <taxon>Ecdysozoa</taxon>
        <taxon>Arthropoda</taxon>
        <taxon>Chelicerata</taxon>
        <taxon>Arachnida</taxon>
        <taxon>Araneae</taxon>
        <taxon>Araneomorphae</taxon>
        <taxon>Entelegynae</taxon>
        <taxon>Araneoidea</taxon>
        <taxon>Nephilidae</taxon>
        <taxon>Trichonephila</taxon>
    </lineage>
</organism>
<evidence type="ECO:0000313" key="3">
    <source>
        <dbReference type="Proteomes" id="UP000887116"/>
    </source>
</evidence>
<gene>
    <name evidence="2" type="primary">NCL1_29510</name>
    <name evidence="2" type="ORF">TNCT_77681</name>
</gene>
<reference evidence="2" key="1">
    <citation type="submission" date="2020-07" db="EMBL/GenBank/DDBJ databases">
        <title>Multicomponent nature underlies the extraordinary mechanical properties of spider dragline silk.</title>
        <authorList>
            <person name="Kono N."/>
            <person name="Nakamura H."/>
            <person name="Mori M."/>
            <person name="Yoshida Y."/>
            <person name="Ohtoshi R."/>
            <person name="Malay A.D."/>
            <person name="Moran D.A.P."/>
            <person name="Tomita M."/>
            <person name="Numata K."/>
            <person name="Arakawa K."/>
        </authorList>
    </citation>
    <scope>NUCLEOTIDE SEQUENCE</scope>
</reference>